<dbReference type="GO" id="GO:0005634">
    <property type="term" value="C:nucleus"/>
    <property type="evidence" value="ECO:0007669"/>
    <property type="project" value="UniProtKB-SubCell"/>
</dbReference>
<evidence type="ECO:0000313" key="8">
    <source>
        <dbReference type="EMBL" id="KAF7195828.1"/>
    </source>
</evidence>
<evidence type="ECO:0000313" key="9">
    <source>
        <dbReference type="Proteomes" id="UP000660729"/>
    </source>
</evidence>
<feature type="compositionally biased region" description="Low complexity" evidence="5">
    <location>
        <begin position="86"/>
        <end position="107"/>
    </location>
</feature>
<accession>A0A8H6RR51</accession>
<gene>
    <name evidence="8" type="ORF">HII31_02845</name>
</gene>
<dbReference type="Pfam" id="PF21796">
    <property type="entry name" value="Cac1_C"/>
    <property type="match status" value="1"/>
</dbReference>
<feature type="compositionally biased region" description="Basic and acidic residues" evidence="5">
    <location>
        <begin position="118"/>
        <end position="225"/>
    </location>
</feature>
<dbReference type="PANTHER" id="PTHR15272:SF0">
    <property type="entry name" value="CHROMATIN ASSEMBLY FACTOR 1 SUBUNIT A"/>
    <property type="match status" value="1"/>
</dbReference>
<organism evidence="8 9">
    <name type="scientific">Pseudocercospora fuligena</name>
    <dbReference type="NCBI Taxonomy" id="685502"/>
    <lineage>
        <taxon>Eukaryota</taxon>
        <taxon>Fungi</taxon>
        <taxon>Dikarya</taxon>
        <taxon>Ascomycota</taxon>
        <taxon>Pezizomycotina</taxon>
        <taxon>Dothideomycetes</taxon>
        <taxon>Dothideomycetidae</taxon>
        <taxon>Mycosphaerellales</taxon>
        <taxon>Mycosphaerellaceae</taxon>
        <taxon>Pseudocercospora</taxon>
    </lineage>
</organism>
<dbReference type="GO" id="GO:0006281">
    <property type="term" value="P:DNA repair"/>
    <property type="evidence" value="ECO:0007669"/>
    <property type="project" value="UniProtKB-KW"/>
</dbReference>
<name>A0A8H6RR51_9PEZI</name>
<dbReference type="InterPro" id="IPR048800">
    <property type="entry name" value="Cac1-like_C"/>
</dbReference>
<evidence type="ECO:0000256" key="3">
    <source>
        <dbReference type="ARBA" id="ARBA00023204"/>
    </source>
</evidence>
<feature type="compositionally biased region" description="Acidic residues" evidence="5">
    <location>
        <begin position="443"/>
        <end position="472"/>
    </location>
</feature>
<dbReference type="EMBL" id="JABCIY010000036">
    <property type="protein sequence ID" value="KAF7195828.1"/>
    <property type="molecule type" value="Genomic_DNA"/>
</dbReference>
<feature type="compositionally biased region" description="Polar residues" evidence="5">
    <location>
        <begin position="46"/>
        <end position="57"/>
    </location>
</feature>
<proteinExistence type="predicted"/>
<dbReference type="CDD" id="cd22249">
    <property type="entry name" value="UDM1_RNF168_RNF169-like"/>
    <property type="match status" value="1"/>
</dbReference>
<feature type="region of interest" description="Disordered" evidence="5">
    <location>
        <begin position="425"/>
        <end position="472"/>
    </location>
</feature>
<dbReference type="InterPro" id="IPR022043">
    <property type="entry name" value="CAF1A_DD"/>
</dbReference>
<evidence type="ECO:0000256" key="2">
    <source>
        <dbReference type="ARBA" id="ARBA00022763"/>
    </source>
</evidence>
<keyword evidence="2" id="KW-0227">DNA damage</keyword>
<keyword evidence="9" id="KW-1185">Reference proteome</keyword>
<dbReference type="Proteomes" id="UP000660729">
    <property type="component" value="Unassembled WGS sequence"/>
</dbReference>
<evidence type="ECO:0000256" key="4">
    <source>
        <dbReference type="ARBA" id="ARBA00023242"/>
    </source>
</evidence>
<reference evidence="8" key="1">
    <citation type="submission" date="2020-04" db="EMBL/GenBank/DDBJ databases">
        <title>Draft genome resource of the tomato pathogen Pseudocercospora fuligena.</title>
        <authorList>
            <person name="Zaccaron A."/>
        </authorList>
    </citation>
    <scope>NUCLEOTIDE SEQUENCE</scope>
    <source>
        <strain evidence="8">PF001</strain>
    </source>
</reference>
<evidence type="ECO:0000256" key="5">
    <source>
        <dbReference type="SAM" id="MobiDB-lite"/>
    </source>
</evidence>
<comment type="subcellular location">
    <subcellularLocation>
        <location evidence="1">Nucleus</location>
    </subcellularLocation>
</comment>
<comment type="caution">
    <text evidence="8">The sequence shown here is derived from an EMBL/GenBank/DDBJ whole genome shotgun (WGS) entry which is preliminary data.</text>
</comment>
<feature type="compositionally biased region" description="Polar residues" evidence="5">
    <location>
        <begin position="68"/>
        <end position="85"/>
    </location>
</feature>
<feature type="domain" description="Chromatin assembly factor 1 subunit Cac1-like C-terminal" evidence="7">
    <location>
        <begin position="637"/>
        <end position="690"/>
    </location>
</feature>
<protein>
    <submittedName>
        <fullName evidence="8">Chromatin assembly factor 1 subunit rlf2</fullName>
    </submittedName>
</protein>
<dbReference type="GO" id="GO:0033186">
    <property type="term" value="C:CAF-1 complex"/>
    <property type="evidence" value="ECO:0007669"/>
    <property type="project" value="TreeGrafter"/>
</dbReference>
<dbReference type="PANTHER" id="PTHR15272">
    <property type="entry name" value="CHROMATIN ASSEMBLY FACTOR 1 SUBUNIT A CAF-1 SUBUNIT A"/>
    <property type="match status" value="1"/>
</dbReference>
<evidence type="ECO:0000256" key="1">
    <source>
        <dbReference type="ARBA" id="ARBA00004123"/>
    </source>
</evidence>
<keyword evidence="3" id="KW-0234">DNA repair</keyword>
<feature type="region of interest" description="Disordered" evidence="5">
    <location>
        <begin position="1"/>
        <end position="318"/>
    </location>
</feature>
<evidence type="ECO:0000259" key="7">
    <source>
        <dbReference type="Pfam" id="PF21796"/>
    </source>
</evidence>
<evidence type="ECO:0000259" key="6">
    <source>
        <dbReference type="Pfam" id="PF12253"/>
    </source>
</evidence>
<dbReference type="GO" id="GO:0006334">
    <property type="term" value="P:nucleosome assembly"/>
    <property type="evidence" value="ECO:0007669"/>
    <property type="project" value="TreeGrafter"/>
</dbReference>
<dbReference type="Pfam" id="PF12253">
    <property type="entry name" value="CAF1A_dimeriz"/>
    <property type="match status" value="1"/>
</dbReference>
<feature type="domain" description="Chromatin assembly factor 1 subunit A dimerization" evidence="6">
    <location>
        <begin position="402"/>
        <end position="475"/>
    </location>
</feature>
<dbReference type="OrthoDB" id="79480at2759"/>
<keyword evidence="4" id="KW-0539">Nucleus</keyword>
<dbReference type="AlphaFoldDB" id="A0A8H6RR51"/>
<feature type="region of interest" description="Disordered" evidence="5">
    <location>
        <begin position="616"/>
        <end position="635"/>
    </location>
</feature>
<sequence>MADVISPPAPITRKRPAPSDESPRRVPLNTKGTQFMMPTPPDTEESSNASPDGSVNNDSRKRAASPALSCSTIESSIEVASSNAVPKSSTATAAQSTAPASTSKSTSGPPPAKRRKLTPAEKLEQAQAKEAKAREAAEKKAMKEQQKAEADAEKARKAEEKARKDEEKAEEKARKDEEKARRDEEKTRRDEEKRAKAEEREAKKREKELEEERKVQEKLAKERKQMRLGAFFGGKPSTPAKSTSGGDEEQPRSRRKSLSLEPFDAVADQIRASASPSKGTPPPTSSKKPSIGDYKRTFLPFQLPPTGSLAPVPDHSEADQERFDHELNDPSIQEKYDLGLCQSYANLSNYYEEESKNSRGLPEPNIEKIVDALRGVKSEPIDLTGEVADQPGEGILQKIPVKHIHFHEDVRPDYYGTFTQIRSPRRKRKVSRNPFTRARPDTDYDVDSEAEWEEPEEGDEEIGDEEDDEVDSQADAGEMDDFLDDEDDVKIKRKAVTDSLAPESTGLCWENERGRIRHVDGIDVEVQPEAMSGMRIGFLLPGFVGATIDPFSTSYWEKPAPVPTLPTVPATTDTVSGLMAPPRQPLQPKLNFSGSQPQLDLIGAAEGQKGPITSLAASQAAKRGPKPAPKTLSKEDLEEFKEAVIGSPLGKLELQKGLKSRFPKLTNETIKENLNSLFAQKGAGKTKQWVYVGDS</sequence>